<keyword evidence="4 8" id="KW-0238">DNA-binding</keyword>
<dbReference type="InterPro" id="IPR050762">
    <property type="entry name" value="HD-ZIP_Homeobox_LZ_Class_II"/>
</dbReference>
<accession>A0A2Z6P1B7</accession>
<dbReference type="PROSITE" id="PS50071">
    <property type="entry name" value="HOMEOBOX_2"/>
    <property type="match status" value="1"/>
</dbReference>
<evidence type="ECO:0000256" key="8">
    <source>
        <dbReference type="PROSITE-ProRule" id="PRU00108"/>
    </source>
</evidence>
<keyword evidence="12" id="KW-1185">Reference proteome</keyword>
<evidence type="ECO:0000313" key="12">
    <source>
        <dbReference type="Proteomes" id="UP000242715"/>
    </source>
</evidence>
<dbReference type="CDD" id="cd00086">
    <property type="entry name" value="homeodomain"/>
    <property type="match status" value="1"/>
</dbReference>
<keyword evidence="6" id="KW-0804">Transcription</keyword>
<dbReference type="OrthoDB" id="6159439at2759"/>
<dbReference type="GO" id="GO:0043565">
    <property type="term" value="F:sequence-specific DNA binding"/>
    <property type="evidence" value="ECO:0007669"/>
    <property type="project" value="InterPro"/>
</dbReference>
<evidence type="ECO:0000256" key="1">
    <source>
        <dbReference type="ARBA" id="ARBA00004123"/>
    </source>
</evidence>
<evidence type="ECO:0000256" key="7">
    <source>
        <dbReference type="ARBA" id="ARBA00023242"/>
    </source>
</evidence>
<dbReference type="SUPFAM" id="SSF46689">
    <property type="entry name" value="Homeodomain-like"/>
    <property type="match status" value="1"/>
</dbReference>
<dbReference type="Proteomes" id="UP000242715">
    <property type="component" value="Unassembled WGS sequence"/>
</dbReference>
<organism evidence="11 12">
    <name type="scientific">Trifolium subterraneum</name>
    <name type="common">Subterranean clover</name>
    <dbReference type="NCBI Taxonomy" id="3900"/>
    <lineage>
        <taxon>Eukaryota</taxon>
        <taxon>Viridiplantae</taxon>
        <taxon>Streptophyta</taxon>
        <taxon>Embryophyta</taxon>
        <taxon>Tracheophyta</taxon>
        <taxon>Spermatophyta</taxon>
        <taxon>Magnoliopsida</taxon>
        <taxon>eudicotyledons</taxon>
        <taxon>Gunneridae</taxon>
        <taxon>Pentapetalae</taxon>
        <taxon>rosids</taxon>
        <taxon>fabids</taxon>
        <taxon>Fabales</taxon>
        <taxon>Fabaceae</taxon>
        <taxon>Papilionoideae</taxon>
        <taxon>50 kb inversion clade</taxon>
        <taxon>NPAAA clade</taxon>
        <taxon>Hologalegina</taxon>
        <taxon>IRL clade</taxon>
        <taxon>Trifolieae</taxon>
        <taxon>Trifolium</taxon>
    </lineage>
</organism>
<sequence length="219" mass="25230">MDDYHKSFTLDLNLGLGLGSYVQNNVNKSLASSKNELTIGLNHDNKANELSLKRVHEEQEAHTIEEEIAIDTTNDNNGCTKKLRLTKEQSTMLEDAFKLHNTINTAQKRALAEKLNLKQRQVEVWFQNRRARTKLKQTEVNYMFLKKCHDKLSEENLILKKELEELRALKVGPSNITQASKWTICSSCKKIWKPNEGHNNEDDDDDVVRKSSYSTIEID</sequence>
<evidence type="ECO:0000259" key="10">
    <source>
        <dbReference type="PROSITE" id="PS50071"/>
    </source>
</evidence>
<dbReference type="PROSITE" id="PS00027">
    <property type="entry name" value="HOMEOBOX_1"/>
    <property type="match status" value="1"/>
</dbReference>
<dbReference type="Pfam" id="PF00046">
    <property type="entry name" value="Homeodomain"/>
    <property type="match status" value="1"/>
</dbReference>
<feature type="DNA-binding region" description="Homeobox" evidence="8">
    <location>
        <begin position="78"/>
        <end position="137"/>
    </location>
</feature>
<dbReference type="GO" id="GO:0005634">
    <property type="term" value="C:nucleus"/>
    <property type="evidence" value="ECO:0007669"/>
    <property type="project" value="UniProtKB-SubCell"/>
</dbReference>
<dbReference type="EMBL" id="DF974712">
    <property type="protein sequence ID" value="GAU50204.1"/>
    <property type="molecule type" value="Genomic_DNA"/>
</dbReference>
<dbReference type="SMART" id="SM00389">
    <property type="entry name" value="HOX"/>
    <property type="match status" value="1"/>
</dbReference>
<reference evidence="12" key="1">
    <citation type="journal article" date="2017" name="Front. Plant Sci.">
        <title>Climate Clever Clovers: New Paradigm to Reduce the Environmental Footprint of Ruminants by Breeding Low Methanogenic Forages Utilizing Haplotype Variation.</title>
        <authorList>
            <person name="Kaur P."/>
            <person name="Appels R."/>
            <person name="Bayer P.E."/>
            <person name="Keeble-Gagnere G."/>
            <person name="Wang J."/>
            <person name="Hirakawa H."/>
            <person name="Shirasawa K."/>
            <person name="Vercoe P."/>
            <person name="Stefanova K."/>
            <person name="Durmic Z."/>
            <person name="Nichols P."/>
            <person name="Revell C."/>
            <person name="Isobe S.N."/>
            <person name="Edwards D."/>
            <person name="Erskine W."/>
        </authorList>
    </citation>
    <scope>NUCLEOTIDE SEQUENCE [LARGE SCALE GENOMIC DNA]</scope>
    <source>
        <strain evidence="12">cv. Daliak</strain>
    </source>
</reference>
<name>A0A2Z6P1B7_TRISU</name>
<dbReference type="InterPro" id="IPR001356">
    <property type="entry name" value="HD"/>
</dbReference>
<dbReference type="PANTHER" id="PTHR45714:SF72">
    <property type="entry name" value="HOMEOBOX-LEUCINE ZIPPER PROTEIN HOX26-RELATED"/>
    <property type="match status" value="1"/>
</dbReference>
<proteinExistence type="inferred from homology"/>
<dbReference type="GO" id="GO:0000981">
    <property type="term" value="F:DNA-binding transcription factor activity, RNA polymerase II-specific"/>
    <property type="evidence" value="ECO:0007669"/>
    <property type="project" value="InterPro"/>
</dbReference>
<evidence type="ECO:0000256" key="3">
    <source>
        <dbReference type="ARBA" id="ARBA00023015"/>
    </source>
</evidence>
<evidence type="ECO:0000256" key="9">
    <source>
        <dbReference type="RuleBase" id="RU000682"/>
    </source>
</evidence>
<comment type="similarity">
    <text evidence="2">Belongs to the HD-ZIP homeobox family. Class II subfamily.</text>
</comment>
<evidence type="ECO:0000256" key="4">
    <source>
        <dbReference type="ARBA" id="ARBA00023125"/>
    </source>
</evidence>
<evidence type="ECO:0000256" key="2">
    <source>
        <dbReference type="ARBA" id="ARBA00006074"/>
    </source>
</evidence>
<evidence type="ECO:0000256" key="6">
    <source>
        <dbReference type="ARBA" id="ARBA00023163"/>
    </source>
</evidence>
<dbReference type="PANTHER" id="PTHR45714">
    <property type="entry name" value="HOMEOBOX-LEUCINE ZIPPER PROTEIN HAT14"/>
    <property type="match status" value="1"/>
</dbReference>
<dbReference type="InterPro" id="IPR009057">
    <property type="entry name" value="Homeodomain-like_sf"/>
</dbReference>
<keyword evidence="7 8" id="KW-0539">Nucleus</keyword>
<keyword evidence="5 8" id="KW-0371">Homeobox</keyword>
<gene>
    <name evidence="11" type="ORF">TSUD_376570</name>
</gene>
<comment type="subcellular location">
    <subcellularLocation>
        <location evidence="1 8 9">Nucleus</location>
    </subcellularLocation>
</comment>
<dbReference type="AlphaFoldDB" id="A0A2Z6P1B7"/>
<protein>
    <recommendedName>
        <fullName evidence="10">Homeobox domain-containing protein</fullName>
    </recommendedName>
</protein>
<feature type="domain" description="Homeobox" evidence="10">
    <location>
        <begin position="76"/>
        <end position="136"/>
    </location>
</feature>
<dbReference type="InterPro" id="IPR017970">
    <property type="entry name" value="Homeobox_CS"/>
</dbReference>
<evidence type="ECO:0000313" key="11">
    <source>
        <dbReference type="EMBL" id="GAU50204.1"/>
    </source>
</evidence>
<dbReference type="SMART" id="SM00340">
    <property type="entry name" value="HALZ"/>
    <property type="match status" value="1"/>
</dbReference>
<dbReference type="InterPro" id="IPR003106">
    <property type="entry name" value="Leu_zip_homeo"/>
</dbReference>
<evidence type="ECO:0000256" key="5">
    <source>
        <dbReference type="ARBA" id="ARBA00023155"/>
    </source>
</evidence>
<keyword evidence="3" id="KW-0805">Transcription regulation</keyword>
<dbReference type="Gene3D" id="1.10.10.60">
    <property type="entry name" value="Homeodomain-like"/>
    <property type="match status" value="1"/>
</dbReference>